<dbReference type="AlphaFoldDB" id="A0A2P8DYJ5"/>
<sequence length="361" mass="41459">MNKVKLYLNTELDTLRIQGDPLGDRTVQYLFSNPGWIEKINSWSEIPSPVEIDQLPTGISDYLRTFQVLPEWRDVKKIKTAQDFFDKEGNIYLSMLGFYSLPYCYAFADGAQVLVRSRRITEEIGMRLTETALFLLDSFRPGTFLENDKAMLTLSKVRLIHAFSRFFIQKYSKDWNPDWGLPINQEDMLGTNLAFSLLVLRGMEKLGKFPGKEVSESVLHYWKVLGFFLGIDISYWPETGKESFELEKAIRKRHLKSSEAGHILIQALLKYYRDTINDPALAARAASLVAYFVGKDVAEVLGIKTSIALPKEVYGVLLDLSFFMQYGSGSTYERTRRSFLDQCKMQFGRLPELKIPSLNRS</sequence>
<comment type="caution">
    <text evidence="2">The sequence shown here is derived from an EMBL/GenBank/DDBJ whole genome shotgun (WGS) entry which is preliminary data.</text>
</comment>
<accession>A0A2P8DYJ5</accession>
<dbReference type="InterPro" id="IPR018713">
    <property type="entry name" value="MPAB/Lcp_cat_dom"/>
</dbReference>
<organism evidence="2 3">
    <name type="scientific">Cecembia rubra</name>
    <dbReference type="NCBI Taxonomy" id="1485585"/>
    <lineage>
        <taxon>Bacteria</taxon>
        <taxon>Pseudomonadati</taxon>
        <taxon>Bacteroidota</taxon>
        <taxon>Cytophagia</taxon>
        <taxon>Cytophagales</taxon>
        <taxon>Cyclobacteriaceae</taxon>
        <taxon>Cecembia</taxon>
    </lineage>
</organism>
<dbReference type="PANTHER" id="PTHR37539">
    <property type="entry name" value="SECRETED PROTEIN-RELATED"/>
    <property type="match status" value="1"/>
</dbReference>
<evidence type="ECO:0000313" key="2">
    <source>
        <dbReference type="EMBL" id="PSL02282.1"/>
    </source>
</evidence>
<dbReference type="OrthoDB" id="6072815at2"/>
<reference evidence="2 3" key="1">
    <citation type="submission" date="2018-03" db="EMBL/GenBank/DDBJ databases">
        <title>Genomic Encyclopedia of Archaeal and Bacterial Type Strains, Phase II (KMG-II): from individual species to whole genera.</title>
        <authorList>
            <person name="Goeker M."/>
        </authorList>
    </citation>
    <scope>NUCLEOTIDE SEQUENCE [LARGE SCALE GENOMIC DNA]</scope>
    <source>
        <strain evidence="2 3">DSM 28057</strain>
    </source>
</reference>
<dbReference type="EMBL" id="PYGF01000010">
    <property type="protein sequence ID" value="PSL02282.1"/>
    <property type="molecule type" value="Genomic_DNA"/>
</dbReference>
<dbReference type="RefSeq" id="WP_106568309.1">
    <property type="nucleotide sequence ID" value="NZ_PYGF01000010.1"/>
</dbReference>
<feature type="domain" description="ER-bound oxygenase mpaB/mpaB'/Rubber oxygenase catalytic" evidence="1">
    <location>
        <begin position="119"/>
        <end position="306"/>
    </location>
</feature>
<dbReference type="InterPro" id="IPR037473">
    <property type="entry name" value="Lcp-like"/>
</dbReference>
<evidence type="ECO:0000259" key="1">
    <source>
        <dbReference type="Pfam" id="PF09995"/>
    </source>
</evidence>
<gene>
    <name evidence="2" type="ORF">CLV48_11065</name>
</gene>
<name>A0A2P8DYJ5_9BACT</name>
<dbReference type="Proteomes" id="UP000240708">
    <property type="component" value="Unassembled WGS sequence"/>
</dbReference>
<keyword evidence="3" id="KW-1185">Reference proteome</keyword>
<proteinExistence type="predicted"/>
<dbReference type="GO" id="GO:0016491">
    <property type="term" value="F:oxidoreductase activity"/>
    <property type="evidence" value="ECO:0007669"/>
    <property type="project" value="InterPro"/>
</dbReference>
<evidence type="ECO:0000313" key="3">
    <source>
        <dbReference type="Proteomes" id="UP000240708"/>
    </source>
</evidence>
<dbReference type="PANTHER" id="PTHR37539:SF1">
    <property type="entry name" value="ER-BOUND OXYGENASE MPAB_MPAB'_RUBBER OXYGENASE CATALYTIC DOMAIN-CONTAINING PROTEIN"/>
    <property type="match status" value="1"/>
</dbReference>
<dbReference type="Pfam" id="PF09995">
    <property type="entry name" value="MPAB_Lcp_cat"/>
    <property type="match status" value="1"/>
</dbReference>
<protein>
    <submittedName>
        <fullName evidence="2">Uncharacterized protein DUF2236</fullName>
    </submittedName>
</protein>